<dbReference type="SUPFAM" id="SSF53300">
    <property type="entry name" value="vWA-like"/>
    <property type="match status" value="1"/>
</dbReference>
<evidence type="ECO:0000313" key="4">
    <source>
        <dbReference type="EMBL" id="KAF9747602.1"/>
    </source>
</evidence>
<organism evidence="4 5">
    <name type="scientific">Bionectria ochroleuca</name>
    <name type="common">Gliocladium roseum</name>
    <dbReference type="NCBI Taxonomy" id="29856"/>
    <lineage>
        <taxon>Eukaryota</taxon>
        <taxon>Fungi</taxon>
        <taxon>Dikarya</taxon>
        <taxon>Ascomycota</taxon>
        <taxon>Pezizomycotina</taxon>
        <taxon>Sordariomycetes</taxon>
        <taxon>Hypocreomycetidae</taxon>
        <taxon>Hypocreales</taxon>
        <taxon>Bionectriaceae</taxon>
        <taxon>Clonostachys</taxon>
    </lineage>
</organism>
<dbReference type="PROSITE" id="PS50234">
    <property type="entry name" value="VWFA"/>
    <property type="match status" value="1"/>
</dbReference>
<proteinExistence type="predicted"/>
<dbReference type="PROSITE" id="PS51468">
    <property type="entry name" value="VIT"/>
    <property type="match status" value="1"/>
</dbReference>
<dbReference type="Gene3D" id="3.40.50.410">
    <property type="entry name" value="von Willebrand factor, type A domain"/>
    <property type="match status" value="1"/>
</dbReference>
<accession>A0A8H7KCI7</accession>
<dbReference type="AlphaFoldDB" id="A0A8H7KCI7"/>
<evidence type="ECO:0008006" key="6">
    <source>
        <dbReference type="Google" id="ProtNLM"/>
    </source>
</evidence>
<gene>
    <name evidence="4" type="ORF">IM811_002936</name>
</gene>
<evidence type="ECO:0000259" key="3">
    <source>
        <dbReference type="PROSITE" id="PS51468"/>
    </source>
</evidence>
<dbReference type="SMART" id="SM00609">
    <property type="entry name" value="VIT"/>
    <property type="match status" value="1"/>
</dbReference>
<dbReference type="Proteomes" id="UP000616885">
    <property type="component" value="Unassembled WGS sequence"/>
</dbReference>
<reference evidence="4" key="1">
    <citation type="submission" date="2020-10" db="EMBL/GenBank/DDBJ databases">
        <title>High-Quality Genome Resource of Clonostachys rosea strain S41 by Oxford Nanopore Long-Read Sequencing.</title>
        <authorList>
            <person name="Wang H."/>
        </authorList>
    </citation>
    <scope>NUCLEOTIDE SEQUENCE</scope>
    <source>
        <strain evidence="4">S41</strain>
    </source>
</reference>
<name>A0A8H7KCI7_BIOOC</name>
<dbReference type="SMART" id="SM00327">
    <property type="entry name" value="VWA"/>
    <property type="match status" value="1"/>
</dbReference>
<dbReference type="Pfam" id="PF08487">
    <property type="entry name" value="VIT"/>
    <property type="match status" value="1"/>
</dbReference>
<protein>
    <recommendedName>
        <fullName evidence="6">VWFA domain-containing protein</fullName>
    </recommendedName>
</protein>
<dbReference type="InterPro" id="IPR002035">
    <property type="entry name" value="VWF_A"/>
</dbReference>
<dbReference type="InterPro" id="IPR013694">
    <property type="entry name" value="VIT"/>
</dbReference>
<dbReference type="Pfam" id="PF13768">
    <property type="entry name" value="VWA_3"/>
    <property type="match status" value="1"/>
</dbReference>
<feature type="domain" description="VIT" evidence="3">
    <location>
        <begin position="292"/>
        <end position="425"/>
    </location>
</feature>
<sequence>MGCIMLEFLVWIHHGPDGLRQFNEALAAKDGGPGAYYTIETRLGSTTAVLHECVENCISHLLEAAQGQESALGDLIHLVKSKLLVVDLSQNGRNDSSIPVRADSMEVRQELISILSKYEDEPSYRLPSYVSKLDERPKLPNFLTTHHPGLERIAKDVVDNSALSNPIAEYRFPENLSKGYSYPVDNDFALKILPEMDQNTGHPQMKHVPQLCNICKSLKLDTPDFSVKYSLTYLAKSNIGYQPEKAFLFVLPSIMNIEFIISQIFIAIGEFGLFFGPTELCRSLLWRREGTETFLKRIDYQGFQRPPPTWSWAAYKGAIGYFDLPTGGIIWGNVQHANVRNSQVAVDPILIAETYHYDTSQLSDVLYDCVVKERQKAKEVYEEAKSLGKTAGLFEQSLEAADVFFTSVGNVPAGGEVIVVITYLGELKHDAEIDGVRLTIPTRVVPRYGNATIQGSLVQEKGMSITVDTEMAEGSTIKSLQSPSHPMSINIGKLSTELEGTSEPSLSKASATLTRDVSALDKDFVIEVVATKLGEPSAFLETHPTILNQRALMVSLVPKFRLSSEKPEVIFICDRSGSMTGKIQGLVNALHIFLKSLPVGVKFNIASFGSTYSFLWPRSKTYDQDSLDEATGHINTFSADYGGTEIYAPMESAFQRQYKDMNLEVFLLTDGDIWDQDRLFKLIKNQVTETKGKTRIFSLGIGSGASSSLIEGVTRSGNGFAQYIQDGEKMDKKLMRMLKGALLPHVSDYSLEIKYESEPNHMQLDDEDEDEGFEVIEYVLDSLHIDTSEPSSPQAWPTEPRDNVPLFDSNFDKGYHTVEASGDNAIDKYQHLPQIDTPRYLQTPTEIPPLPILKNKCLHPAFRINATEENQANLALEIPVVNLTRESTTIHQLAARKEIKELEEGRGWLTKAKDSDGELLKNKLDGRFSDILEREAVRLGLQFQVSGKWCSFVAVEGLVNEEADGKGKQPLRNQSAKSSGSSSMGIAKATVSTWGAAPRKQLASKAARKSAPSVTPVPVKRPRKQLANKTARKSAPSTAPVPTVQRGKGLGVGGALRHRRIATFSEPMNDDGEQADSETGSPEKRVTSDGLESPARKRTKRTAIIDPSNKLQALISLQTFSGNWLWGSSLEKVLGITAERVLSMKLPASVLKHARKEDILATVCAVAFLKKSFPGDKESWEMLVDKAEESVKSQIGDDLYKLEKILKALF</sequence>
<dbReference type="EMBL" id="JADCTT010000010">
    <property type="protein sequence ID" value="KAF9747602.1"/>
    <property type="molecule type" value="Genomic_DNA"/>
</dbReference>
<dbReference type="InterPro" id="IPR036465">
    <property type="entry name" value="vWFA_dom_sf"/>
</dbReference>
<feature type="compositionally biased region" description="Basic residues" evidence="1">
    <location>
        <begin position="1020"/>
        <end position="1032"/>
    </location>
</feature>
<evidence type="ECO:0000256" key="1">
    <source>
        <dbReference type="SAM" id="MobiDB-lite"/>
    </source>
</evidence>
<comment type="caution">
    <text evidence="4">The sequence shown here is derived from an EMBL/GenBank/DDBJ whole genome shotgun (WGS) entry which is preliminary data.</text>
</comment>
<dbReference type="PANTHER" id="PTHR45737">
    <property type="entry name" value="VON WILLEBRAND FACTOR A DOMAIN-CONTAINING PROTEIN 5A"/>
    <property type="match status" value="1"/>
</dbReference>
<dbReference type="PANTHER" id="PTHR45737:SF6">
    <property type="entry name" value="VON WILLEBRAND FACTOR A DOMAIN-CONTAINING PROTEIN 5A"/>
    <property type="match status" value="1"/>
</dbReference>
<feature type="domain" description="VWFA" evidence="2">
    <location>
        <begin position="568"/>
        <end position="738"/>
    </location>
</feature>
<feature type="compositionally biased region" description="Low complexity" evidence="1">
    <location>
        <begin position="975"/>
        <end position="989"/>
    </location>
</feature>
<feature type="region of interest" description="Disordered" evidence="1">
    <location>
        <begin position="963"/>
        <end position="1101"/>
    </location>
</feature>
<evidence type="ECO:0000313" key="5">
    <source>
        <dbReference type="Proteomes" id="UP000616885"/>
    </source>
</evidence>
<evidence type="ECO:0000259" key="2">
    <source>
        <dbReference type="PROSITE" id="PS50234"/>
    </source>
</evidence>